<dbReference type="InterPro" id="IPR043129">
    <property type="entry name" value="ATPase_NBD"/>
</dbReference>
<accession>A0ABY8QUW9</accession>
<evidence type="ECO:0000256" key="1">
    <source>
        <dbReference type="ARBA" id="ARBA00006479"/>
    </source>
</evidence>
<dbReference type="Gene3D" id="1.10.10.10">
    <property type="entry name" value="Winged helix-like DNA-binding domain superfamily/Winged helix DNA-binding domain"/>
    <property type="match status" value="1"/>
</dbReference>
<dbReference type="SUPFAM" id="SSF46785">
    <property type="entry name" value="Winged helix' DNA-binding domain"/>
    <property type="match status" value="1"/>
</dbReference>
<dbReference type="PANTHER" id="PTHR18964">
    <property type="entry name" value="ROK (REPRESSOR, ORF, KINASE) FAMILY"/>
    <property type="match status" value="1"/>
</dbReference>
<dbReference type="PANTHER" id="PTHR18964:SF173">
    <property type="entry name" value="GLUCOKINASE"/>
    <property type="match status" value="1"/>
</dbReference>
<reference evidence="2 3" key="1">
    <citation type="submission" date="2023-05" db="EMBL/GenBank/DDBJ databases">
        <title>Lithophilousrod everest ZFBP1038 complete genpme.</title>
        <authorList>
            <person name="Tian M."/>
        </authorList>
    </citation>
    <scope>NUCLEOTIDE SEQUENCE [LARGE SCALE GENOMIC DNA]</scope>
    <source>
        <strain evidence="2 3">ZFBP1038</strain>
    </source>
</reference>
<gene>
    <name evidence="2" type="ORF">LWF01_03315</name>
</gene>
<dbReference type="PROSITE" id="PS01125">
    <property type="entry name" value="ROK"/>
    <property type="match status" value="1"/>
</dbReference>
<organism evidence="2 3">
    <name type="scientific">Saxibacter everestensis</name>
    <dbReference type="NCBI Taxonomy" id="2909229"/>
    <lineage>
        <taxon>Bacteria</taxon>
        <taxon>Bacillati</taxon>
        <taxon>Actinomycetota</taxon>
        <taxon>Actinomycetes</taxon>
        <taxon>Micrococcales</taxon>
        <taxon>Brevibacteriaceae</taxon>
        <taxon>Saxibacter</taxon>
    </lineage>
</organism>
<name>A0ABY8QUW9_9MICO</name>
<dbReference type="InterPro" id="IPR000600">
    <property type="entry name" value="ROK"/>
</dbReference>
<evidence type="ECO:0000313" key="2">
    <source>
        <dbReference type="EMBL" id="WGW12817.1"/>
    </source>
</evidence>
<sequence length="402" mass="41361">MPALANPDSPHSAGPGALFQLLRNSQPRTRAELAELSGLARSTIALRVEQLLATGLVAPTTAAASSGGRPASRIGFNPESRIVLGADFGAHHVSAAITDLGGSILAEEKEALDIECGPLAAMTWLLTTTGKLLKAAGRNKQDLLGIGIGLPGPVEFKTGRPNNPPIMPGWDGFDVPGAVQEQYPVPVLVDNDVNIMAIGEHSVAYPHDSDLMFVKVATGIGAGIISGGHLQRGAQGTAGDLGHVRVPHGRDVTCRCGMTGCLEALASGPAILASLTEQRVIDQPSSDSLTQLIGSGNIAAIQAVRQAGRDIGQVLATCVSLLNPSTIVLGGGVALTGEHLIAGVREVVYGRSLPLATENLKIVLSEGKEQVGIIGASKLVIDHALTTETVNRMVSKNLAHAG</sequence>
<comment type="similarity">
    <text evidence="1">Belongs to the ROK (NagC/XylR) family.</text>
</comment>
<dbReference type="InterPro" id="IPR049874">
    <property type="entry name" value="ROK_cs"/>
</dbReference>
<dbReference type="Pfam" id="PF00480">
    <property type="entry name" value="ROK"/>
    <property type="match status" value="1"/>
</dbReference>
<dbReference type="SUPFAM" id="SSF53067">
    <property type="entry name" value="Actin-like ATPase domain"/>
    <property type="match status" value="1"/>
</dbReference>
<dbReference type="EMBL" id="CP090958">
    <property type="protein sequence ID" value="WGW12817.1"/>
    <property type="molecule type" value="Genomic_DNA"/>
</dbReference>
<proteinExistence type="inferred from homology"/>
<dbReference type="RefSeq" id="WP_349639623.1">
    <property type="nucleotide sequence ID" value="NZ_CP090958.1"/>
</dbReference>
<evidence type="ECO:0000313" key="3">
    <source>
        <dbReference type="Proteomes" id="UP001209083"/>
    </source>
</evidence>
<dbReference type="Gene3D" id="3.30.420.40">
    <property type="match status" value="2"/>
</dbReference>
<dbReference type="Proteomes" id="UP001209083">
    <property type="component" value="Chromosome"/>
</dbReference>
<protein>
    <submittedName>
        <fullName evidence="2">ROK family protein</fullName>
    </submittedName>
</protein>
<dbReference type="InterPro" id="IPR036390">
    <property type="entry name" value="WH_DNA-bd_sf"/>
</dbReference>
<dbReference type="InterPro" id="IPR036388">
    <property type="entry name" value="WH-like_DNA-bd_sf"/>
</dbReference>
<keyword evidence="3" id="KW-1185">Reference proteome</keyword>